<accession>A0A0B4XAY2</accession>
<keyword evidence="3" id="KW-0812">Transmembrane</keyword>
<dbReference type="InterPro" id="IPR043128">
    <property type="entry name" value="Rev_trsase/Diguanyl_cyclase"/>
</dbReference>
<dbReference type="PANTHER" id="PTHR45138:SF9">
    <property type="entry name" value="DIGUANYLATE CYCLASE DGCM-RELATED"/>
    <property type="match status" value="1"/>
</dbReference>
<dbReference type="EC" id="2.7.7.65" evidence="1"/>
<comment type="catalytic activity">
    <reaction evidence="2">
        <text>2 GTP = 3',3'-c-di-GMP + 2 diphosphate</text>
        <dbReference type="Rhea" id="RHEA:24898"/>
        <dbReference type="ChEBI" id="CHEBI:33019"/>
        <dbReference type="ChEBI" id="CHEBI:37565"/>
        <dbReference type="ChEBI" id="CHEBI:58805"/>
        <dbReference type="EC" id="2.7.7.65"/>
    </reaction>
</comment>
<keyword evidence="3" id="KW-0472">Membrane</keyword>
<evidence type="ECO:0000313" key="6">
    <source>
        <dbReference type="Proteomes" id="UP000031368"/>
    </source>
</evidence>
<evidence type="ECO:0000256" key="3">
    <source>
        <dbReference type="SAM" id="Phobius"/>
    </source>
</evidence>
<dbReference type="GO" id="GO:1902201">
    <property type="term" value="P:negative regulation of bacterial-type flagellum-dependent cell motility"/>
    <property type="evidence" value="ECO:0007669"/>
    <property type="project" value="TreeGrafter"/>
</dbReference>
<dbReference type="NCBIfam" id="TIGR00254">
    <property type="entry name" value="GGDEF"/>
    <property type="match status" value="1"/>
</dbReference>
<organism evidence="5 6">
    <name type="scientific">Rhizobium gallicum bv. gallicum R602sp</name>
    <dbReference type="NCBI Taxonomy" id="1041138"/>
    <lineage>
        <taxon>Bacteria</taxon>
        <taxon>Pseudomonadati</taxon>
        <taxon>Pseudomonadota</taxon>
        <taxon>Alphaproteobacteria</taxon>
        <taxon>Hyphomicrobiales</taxon>
        <taxon>Rhizobiaceae</taxon>
        <taxon>Rhizobium/Agrobacterium group</taxon>
        <taxon>Rhizobium</taxon>
    </lineage>
</organism>
<protein>
    <recommendedName>
        <fullName evidence="1">diguanylate cyclase</fullName>
        <ecNumber evidence="1">2.7.7.65</ecNumber>
    </recommendedName>
</protein>
<dbReference type="PANTHER" id="PTHR45138">
    <property type="entry name" value="REGULATORY COMPONENTS OF SENSORY TRANSDUCTION SYSTEM"/>
    <property type="match status" value="1"/>
</dbReference>
<dbReference type="InterPro" id="IPR029787">
    <property type="entry name" value="Nucleotide_cyclase"/>
</dbReference>
<evidence type="ECO:0000259" key="4">
    <source>
        <dbReference type="PROSITE" id="PS50887"/>
    </source>
</evidence>
<proteinExistence type="predicted"/>
<dbReference type="AlphaFoldDB" id="A0A0B4XAY2"/>
<dbReference type="InterPro" id="IPR000160">
    <property type="entry name" value="GGDEF_dom"/>
</dbReference>
<reference evidence="5 6" key="1">
    <citation type="submission" date="2013-11" db="EMBL/GenBank/DDBJ databases">
        <title>Complete genome sequence of Rhizobium gallicum bv. gallicum R602.</title>
        <authorList>
            <person name="Bustos P."/>
            <person name="Santamaria R.I."/>
            <person name="Lozano L."/>
            <person name="Acosta J.L."/>
            <person name="Ormeno-Orrillo E."/>
            <person name="Rogel M.A."/>
            <person name="Romero D."/>
            <person name="Cevallos M.A."/>
            <person name="Martinez-Romero E."/>
            <person name="Gonzalez V."/>
        </authorList>
    </citation>
    <scope>NUCLEOTIDE SEQUENCE [LARGE SCALE GENOMIC DNA]</scope>
    <source>
        <strain evidence="5 6">R602</strain>
        <plasmid evidence="5 6">pRgalR602c</plasmid>
    </source>
</reference>
<dbReference type="Proteomes" id="UP000031368">
    <property type="component" value="Plasmid pRgalR602c"/>
</dbReference>
<gene>
    <name evidence="5" type="ORF">RGR602_PC01118</name>
</gene>
<evidence type="ECO:0000256" key="2">
    <source>
        <dbReference type="ARBA" id="ARBA00034247"/>
    </source>
</evidence>
<keyword evidence="5" id="KW-0614">Plasmid</keyword>
<dbReference type="SUPFAM" id="SSF55073">
    <property type="entry name" value="Nucleotide cyclase"/>
    <property type="match status" value="1"/>
</dbReference>
<dbReference type="PROSITE" id="PS50887">
    <property type="entry name" value="GGDEF"/>
    <property type="match status" value="1"/>
</dbReference>
<feature type="domain" description="GGDEF" evidence="4">
    <location>
        <begin position="314"/>
        <end position="450"/>
    </location>
</feature>
<feature type="transmembrane region" description="Helical" evidence="3">
    <location>
        <begin position="200"/>
        <end position="220"/>
    </location>
</feature>
<dbReference type="CDD" id="cd01949">
    <property type="entry name" value="GGDEF"/>
    <property type="match status" value="1"/>
</dbReference>
<dbReference type="SMART" id="SM00267">
    <property type="entry name" value="GGDEF"/>
    <property type="match status" value="1"/>
</dbReference>
<geneLocation type="plasmid" evidence="5 6">
    <name>pRgalR602c</name>
</geneLocation>
<dbReference type="HOGENOM" id="CLU_619448_0_0_5"/>
<keyword evidence="3" id="KW-1133">Transmembrane helix</keyword>
<dbReference type="Gene3D" id="3.30.70.270">
    <property type="match status" value="1"/>
</dbReference>
<feature type="transmembrane region" description="Helical" evidence="3">
    <location>
        <begin position="20"/>
        <end position="40"/>
    </location>
</feature>
<dbReference type="EMBL" id="CP006880">
    <property type="protein sequence ID" value="AJD45149.1"/>
    <property type="molecule type" value="Genomic_DNA"/>
</dbReference>
<sequence>MEENSAPKRRQLSLSAVARFLLLGVVAYTLIAAAFSFVFLKRIETQANFTRDVQIPLILTQTRNAVKIERLSSLVRSIFLAKDRRLERQIQLQIQALAQGFSFDHHGFLVERSQKVADEAKTIAKLRQQARDKESSTQPSPSANSIDARVVDELDRLATQAYERAIHDLDAMGTQLSGDAAVVADNIASEIQNSASYMQVGWLLILVVPGLFAVTILIAAKHHLAAPIGAAIKNLERIGRNEPVLTLERLPLISELAMIDAAIVAYGQVSDDLHRTNSILQGLAEKDPLTGLANRRTFESYLAAVLTRPAISSPGVAIMMIDIDHFKSVNDTFGHLAGDRSLVAVANVLTSVPWQANHLAARYGGEEFVVVLEECSLEQAIERAEWLRRSVQELNIETGTGQPFLRLTASVGVAVSNSVSDQPSDIIARADRALYTAKKSGRNNVQVASLDIGISKAG</sequence>
<dbReference type="Pfam" id="PF00990">
    <property type="entry name" value="GGDEF"/>
    <property type="match status" value="1"/>
</dbReference>
<dbReference type="InterPro" id="IPR050469">
    <property type="entry name" value="Diguanylate_Cyclase"/>
</dbReference>
<dbReference type="GO" id="GO:0052621">
    <property type="term" value="F:diguanylate cyclase activity"/>
    <property type="evidence" value="ECO:0007669"/>
    <property type="project" value="UniProtKB-EC"/>
</dbReference>
<dbReference type="KEGG" id="rga:RGR602_PC01118"/>
<dbReference type="GO" id="GO:0043709">
    <property type="term" value="P:cell adhesion involved in single-species biofilm formation"/>
    <property type="evidence" value="ECO:0007669"/>
    <property type="project" value="TreeGrafter"/>
</dbReference>
<evidence type="ECO:0000256" key="1">
    <source>
        <dbReference type="ARBA" id="ARBA00012528"/>
    </source>
</evidence>
<name>A0A0B4XAY2_9HYPH</name>
<dbReference type="FunFam" id="3.30.70.270:FF:000001">
    <property type="entry name" value="Diguanylate cyclase domain protein"/>
    <property type="match status" value="1"/>
</dbReference>
<dbReference type="GO" id="GO:0005886">
    <property type="term" value="C:plasma membrane"/>
    <property type="evidence" value="ECO:0007669"/>
    <property type="project" value="TreeGrafter"/>
</dbReference>
<evidence type="ECO:0000313" key="5">
    <source>
        <dbReference type="EMBL" id="AJD45149.1"/>
    </source>
</evidence>
<keyword evidence="6" id="KW-1185">Reference proteome</keyword>